<keyword evidence="3" id="KW-1185">Reference proteome</keyword>
<feature type="transmembrane region" description="Helical" evidence="1">
    <location>
        <begin position="20"/>
        <end position="38"/>
    </location>
</feature>
<dbReference type="EMBL" id="BJVS01000007">
    <property type="protein sequence ID" value="GEL54416.1"/>
    <property type="molecule type" value="Genomic_DNA"/>
</dbReference>
<evidence type="ECO:0000313" key="3">
    <source>
        <dbReference type="Proteomes" id="UP000321287"/>
    </source>
</evidence>
<protein>
    <submittedName>
        <fullName evidence="2">Uncharacterized protein</fullName>
    </submittedName>
</protein>
<evidence type="ECO:0000313" key="2">
    <source>
        <dbReference type="EMBL" id="GEL54416.1"/>
    </source>
</evidence>
<name>A0AAN4U3D9_9PROT</name>
<dbReference type="Proteomes" id="UP000321287">
    <property type="component" value="Unassembled WGS sequence"/>
</dbReference>
<gene>
    <name evidence="2" type="ORF">ABO01nite_24230</name>
</gene>
<dbReference type="AlphaFoldDB" id="A0AAN4U3D9"/>
<evidence type="ECO:0000256" key="1">
    <source>
        <dbReference type="SAM" id="Phobius"/>
    </source>
</evidence>
<proteinExistence type="predicted"/>
<accession>A0AAN4U3D9</accession>
<dbReference type="KEGG" id="abg:Asbog_01476"/>
<comment type="caution">
    <text evidence="2">The sequence shown here is derived from an EMBL/GenBank/DDBJ whole genome shotgun (WGS) entry which is preliminary data.</text>
</comment>
<sequence length="56" mass="6347">MTRWWGPAHLHYPMTDLQSLTLSFAATVVVVGLAVFTVRAVRKQRLRVATTHIKTL</sequence>
<organism evidence="2 3">
    <name type="scientific">Asaia bogorensis NBRC 16594</name>
    <dbReference type="NCBI Taxonomy" id="1231624"/>
    <lineage>
        <taxon>Bacteria</taxon>
        <taxon>Pseudomonadati</taxon>
        <taxon>Pseudomonadota</taxon>
        <taxon>Alphaproteobacteria</taxon>
        <taxon>Acetobacterales</taxon>
        <taxon>Acetobacteraceae</taxon>
        <taxon>Asaia</taxon>
    </lineage>
</organism>
<keyword evidence="1" id="KW-0812">Transmembrane</keyword>
<keyword evidence="1" id="KW-1133">Transmembrane helix</keyword>
<keyword evidence="1" id="KW-0472">Membrane</keyword>
<reference evidence="2 3" key="1">
    <citation type="submission" date="2019-07" db="EMBL/GenBank/DDBJ databases">
        <title>Whole genome shotgun sequence of Asaia bogorensis NBRC 16594.</title>
        <authorList>
            <person name="Hosoyama A."/>
            <person name="Uohara A."/>
            <person name="Ohji S."/>
            <person name="Ichikawa N."/>
        </authorList>
    </citation>
    <scope>NUCLEOTIDE SEQUENCE [LARGE SCALE GENOMIC DNA]</scope>
    <source>
        <strain evidence="2 3">NBRC 16594</strain>
    </source>
</reference>